<keyword evidence="5 7" id="KW-0687">Ribonucleoprotein</keyword>
<dbReference type="GO" id="GO:0006412">
    <property type="term" value="P:translation"/>
    <property type="evidence" value="ECO:0007669"/>
    <property type="project" value="UniProtKB-UniRule"/>
</dbReference>
<keyword evidence="3 7" id="KW-0694">RNA-binding</keyword>
<dbReference type="eggNOG" id="COG0185">
    <property type="taxonomic scope" value="Bacteria"/>
</dbReference>
<dbReference type="InterPro" id="IPR002222">
    <property type="entry name" value="Ribosomal_uS19"/>
</dbReference>
<evidence type="ECO:0000256" key="6">
    <source>
        <dbReference type="ARBA" id="ARBA00035163"/>
    </source>
</evidence>
<dbReference type="HAMAP" id="MF_00531">
    <property type="entry name" value="Ribosomal_uS19"/>
    <property type="match status" value="1"/>
</dbReference>
<dbReference type="InterPro" id="IPR005732">
    <property type="entry name" value="Ribosomal_uS19_bac-type"/>
</dbReference>
<gene>
    <name evidence="7" type="primary">rpsS</name>
    <name evidence="9" type="ordered locus">Thal_0614</name>
</gene>
<dbReference type="PANTHER" id="PTHR11880:SF8">
    <property type="entry name" value="SMALL RIBOSOMAL SUBUNIT PROTEIN US19M"/>
    <property type="match status" value="1"/>
</dbReference>
<organism evidence="9 10">
    <name type="scientific">Thermocrinis albus (strain DSM 14484 / JCM 11386 / HI 11/12)</name>
    <dbReference type="NCBI Taxonomy" id="638303"/>
    <lineage>
        <taxon>Bacteria</taxon>
        <taxon>Pseudomonadati</taxon>
        <taxon>Aquificota</taxon>
        <taxon>Aquificia</taxon>
        <taxon>Aquificales</taxon>
        <taxon>Aquificaceae</taxon>
        <taxon>Thermocrinis</taxon>
    </lineage>
</organism>
<dbReference type="InterPro" id="IPR020934">
    <property type="entry name" value="Ribosomal_uS19_CS"/>
</dbReference>
<keyword evidence="4 7" id="KW-0689">Ribosomal protein</keyword>
<proteinExistence type="inferred from homology"/>
<keyword evidence="10" id="KW-1185">Reference proteome</keyword>
<dbReference type="Pfam" id="PF00203">
    <property type="entry name" value="Ribosomal_S19"/>
    <property type="match status" value="1"/>
</dbReference>
<dbReference type="GO" id="GO:0000028">
    <property type="term" value="P:ribosomal small subunit assembly"/>
    <property type="evidence" value="ECO:0007669"/>
    <property type="project" value="TreeGrafter"/>
</dbReference>
<evidence type="ECO:0000313" key="10">
    <source>
        <dbReference type="Proteomes" id="UP000002043"/>
    </source>
</evidence>
<accession>D3SQ11</accession>
<name>D3SQ11_THEAH</name>
<dbReference type="GO" id="GO:0005737">
    <property type="term" value="C:cytoplasm"/>
    <property type="evidence" value="ECO:0007669"/>
    <property type="project" value="UniProtKB-ARBA"/>
</dbReference>
<comment type="similarity">
    <text evidence="1 7 8">Belongs to the universal ribosomal protein uS19 family.</text>
</comment>
<dbReference type="GO" id="GO:0003735">
    <property type="term" value="F:structural constituent of ribosome"/>
    <property type="evidence" value="ECO:0007669"/>
    <property type="project" value="InterPro"/>
</dbReference>
<dbReference type="KEGG" id="tal:Thal_0614"/>
<evidence type="ECO:0000256" key="5">
    <source>
        <dbReference type="ARBA" id="ARBA00023274"/>
    </source>
</evidence>
<dbReference type="AlphaFoldDB" id="D3SQ11"/>
<evidence type="ECO:0000256" key="1">
    <source>
        <dbReference type="ARBA" id="ARBA00007345"/>
    </source>
</evidence>
<dbReference type="NCBIfam" id="TIGR01050">
    <property type="entry name" value="rpsS_bact"/>
    <property type="match status" value="1"/>
</dbReference>
<dbReference type="Gene3D" id="3.30.860.10">
    <property type="entry name" value="30s Ribosomal Protein S19, Chain A"/>
    <property type="match status" value="1"/>
</dbReference>
<dbReference type="SUPFAM" id="SSF54570">
    <property type="entry name" value="Ribosomal protein S19"/>
    <property type="match status" value="1"/>
</dbReference>
<comment type="function">
    <text evidence="7">Protein S19 forms a complex with S13 that binds strongly to the 16S ribosomal RNA.</text>
</comment>
<evidence type="ECO:0000256" key="3">
    <source>
        <dbReference type="ARBA" id="ARBA00022884"/>
    </source>
</evidence>
<evidence type="ECO:0000313" key="9">
    <source>
        <dbReference type="EMBL" id="ADC89248.1"/>
    </source>
</evidence>
<dbReference type="HOGENOM" id="CLU_124823_0_0_0"/>
<dbReference type="GO" id="GO:0019843">
    <property type="term" value="F:rRNA binding"/>
    <property type="evidence" value="ECO:0007669"/>
    <property type="project" value="UniProtKB-UniRule"/>
</dbReference>
<dbReference type="STRING" id="638303.Thal_0614"/>
<dbReference type="GO" id="GO:0015935">
    <property type="term" value="C:small ribosomal subunit"/>
    <property type="evidence" value="ECO:0007669"/>
    <property type="project" value="InterPro"/>
</dbReference>
<dbReference type="OrthoDB" id="9797833at2"/>
<dbReference type="PROSITE" id="PS00323">
    <property type="entry name" value="RIBOSOMAL_S19"/>
    <property type="match status" value="1"/>
</dbReference>
<keyword evidence="2 7" id="KW-0699">rRNA-binding</keyword>
<evidence type="ECO:0000256" key="8">
    <source>
        <dbReference type="RuleBase" id="RU003485"/>
    </source>
</evidence>
<evidence type="ECO:0000256" key="4">
    <source>
        <dbReference type="ARBA" id="ARBA00022980"/>
    </source>
</evidence>
<sequence>MGFKGAWNKRNKLIEDPEKLLKLYKKIHRMHKRVRKVQHTQELFNKAVEKYRLLLEEFKKLVDKKAWVDPKLWMRIRKMNETGERKVVKTYSRDTTIIPEFVGHTIAVHNGKTFVPVYITSDMVGHKLGEFAPTRTFRGHPDKSAKAAKKK</sequence>
<dbReference type="EMBL" id="CP001931">
    <property type="protein sequence ID" value="ADC89248.1"/>
    <property type="molecule type" value="Genomic_DNA"/>
</dbReference>
<dbReference type="Proteomes" id="UP000002043">
    <property type="component" value="Chromosome"/>
</dbReference>
<protein>
    <recommendedName>
        <fullName evidence="6 7">Small ribosomal subunit protein uS19</fullName>
    </recommendedName>
</protein>
<dbReference type="FunFam" id="3.30.860.10:FF:000001">
    <property type="entry name" value="30S ribosomal protein S19"/>
    <property type="match status" value="1"/>
</dbReference>
<evidence type="ECO:0000256" key="7">
    <source>
        <dbReference type="HAMAP-Rule" id="MF_00531"/>
    </source>
</evidence>
<dbReference type="PRINTS" id="PR00975">
    <property type="entry name" value="RIBOSOMALS19"/>
</dbReference>
<evidence type="ECO:0000256" key="2">
    <source>
        <dbReference type="ARBA" id="ARBA00022730"/>
    </source>
</evidence>
<reference evidence="10" key="1">
    <citation type="journal article" date="2010" name="Stand. Genomic Sci.">
        <title>Complete genome sequence of Thermocrinis albus type strain (HI 11/12T).</title>
        <authorList>
            <person name="Wirth R."/>
            <person name="Sikorski J."/>
            <person name="Brambilla E."/>
            <person name="Misra M."/>
            <person name="Lapidus A."/>
            <person name="Copeland A."/>
            <person name="Nolan M."/>
            <person name="Lucas S."/>
            <person name="Chen F."/>
            <person name="Tice H."/>
            <person name="Cheng J.F."/>
            <person name="Han C."/>
            <person name="Detter J.C."/>
            <person name="Tapia R."/>
            <person name="Bruce D."/>
            <person name="Goodwin L."/>
            <person name="Pitluck S."/>
            <person name="Pati A."/>
            <person name="Anderson I."/>
            <person name="Ivanova N."/>
            <person name="Mavromatis K."/>
            <person name="Mikhailova N."/>
            <person name="Chen A."/>
            <person name="Palaniappan K."/>
            <person name="Bilek Y."/>
            <person name="Hader T."/>
            <person name="Land M."/>
            <person name="Hauser L."/>
            <person name="Chang Y.J."/>
            <person name="Jeffries C.D."/>
            <person name="Tindall B.J."/>
            <person name="Rohde M."/>
            <person name="Goker M."/>
            <person name="Bristow J."/>
            <person name="Eisen J.A."/>
            <person name="Markowitz V."/>
            <person name="Hugenholtz P."/>
            <person name="Kyrpides N.C."/>
            <person name="Klenk H.P."/>
        </authorList>
    </citation>
    <scope>NUCLEOTIDE SEQUENCE [LARGE SCALE GENOMIC DNA]</scope>
    <source>
        <strain evidence="10">DSM 14484 / JCM 11386 / HI 11/12</strain>
    </source>
</reference>
<dbReference type="InterPro" id="IPR023575">
    <property type="entry name" value="Ribosomal_uS19_SF"/>
</dbReference>
<dbReference type="PANTHER" id="PTHR11880">
    <property type="entry name" value="RIBOSOMAL PROTEIN S19P FAMILY MEMBER"/>
    <property type="match status" value="1"/>
</dbReference>